<dbReference type="AlphaFoldDB" id="A0A8T0DW96"/>
<evidence type="ECO:0000313" key="6">
    <source>
        <dbReference type="EMBL" id="KAF8571402.1"/>
    </source>
</evidence>
<dbReference type="Pfam" id="PF21366">
    <property type="entry name" value="TRAFD1-XIAF1_ZnF"/>
    <property type="match status" value="1"/>
</dbReference>
<organism evidence="6 7">
    <name type="scientific">Paragonimus westermani</name>
    <dbReference type="NCBI Taxonomy" id="34504"/>
    <lineage>
        <taxon>Eukaryota</taxon>
        <taxon>Metazoa</taxon>
        <taxon>Spiralia</taxon>
        <taxon>Lophotrochozoa</taxon>
        <taxon>Platyhelminthes</taxon>
        <taxon>Trematoda</taxon>
        <taxon>Digenea</taxon>
        <taxon>Plagiorchiida</taxon>
        <taxon>Troglotremata</taxon>
        <taxon>Troglotrematidae</taxon>
        <taxon>Paragonimus</taxon>
    </lineage>
</organism>
<dbReference type="PANTHER" id="PTHR16295:SF10">
    <property type="entry name" value="EXPRESSED PROTEIN"/>
    <property type="match status" value="1"/>
</dbReference>
<proteinExistence type="predicted"/>
<dbReference type="InterPro" id="IPR013083">
    <property type="entry name" value="Znf_RING/FYVE/PHD"/>
</dbReference>
<dbReference type="InterPro" id="IPR051986">
    <property type="entry name" value="Innate_Immune_Apopt_Reg"/>
</dbReference>
<feature type="region of interest" description="Disordered" evidence="4">
    <location>
        <begin position="303"/>
        <end position="357"/>
    </location>
</feature>
<feature type="domain" description="TRAFD1/XAF1 zinc finger" evidence="5">
    <location>
        <begin position="106"/>
        <end position="135"/>
    </location>
</feature>
<feature type="compositionally biased region" description="Polar residues" evidence="4">
    <location>
        <begin position="317"/>
        <end position="344"/>
    </location>
</feature>
<comment type="caution">
    <text evidence="6">The sequence shown here is derived from an EMBL/GenBank/DDBJ whole genome shotgun (WGS) entry which is preliminary data.</text>
</comment>
<name>A0A8T0DW96_9TREM</name>
<gene>
    <name evidence="6" type="ORF">P879_05334</name>
</gene>
<dbReference type="EMBL" id="JTDF01000543">
    <property type="protein sequence ID" value="KAF8571402.1"/>
    <property type="molecule type" value="Genomic_DNA"/>
</dbReference>
<dbReference type="InterPro" id="IPR049439">
    <property type="entry name" value="TRAFD1-XIAF1_Znf"/>
</dbReference>
<keyword evidence="3" id="KW-0862">Zinc</keyword>
<dbReference type="OrthoDB" id="6253994at2759"/>
<accession>A0A8T0DW96</accession>
<evidence type="ECO:0000256" key="3">
    <source>
        <dbReference type="ARBA" id="ARBA00022833"/>
    </source>
</evidence>
<keyword evidence="1" id="KW-0479">Metal-binding</keyword>
<reference evidence="6 7" key="1">
    <citation type="submission" date="2019-07" db="EMBL/GenBank/DDBJ databases">
        <title>Annotation for the trematode Paragonimus westermani.</title>
        <authorList>
            <person name="Choi Y.-J."/>
        </authorList>
    </citation>
    <scope>NUCLEOTIDE SEQUENCE [LARGE SCALE GENOMIC DNA]</scope>
    <source>
        <strain evidence="6">180907_Pwestermani</strain>
    </source>
</reference>
<protein>
    <recommendedName>
        <fullName evidence="5">TRAFD1/XAF1 zinc finger domain-containing protein</fullName>
    </recommendedName>
</protein>
<evidence type="ECO:0000256" key="1">
    <source>
        <dbReference type="ARBA" id="ARBA00022723"/>
    </source>
</evidence>
<keyword evidence="2" id="KW-0863">Zinc-finger</keyword>
<evidence type="ECO:0000256" key="2">
    <source>
        <dbReference type="ARBA" id="ARBA00022771"/>
    </source>
</evidence>
<dbReference type="Proteomes" id="UP000699462">
    <property type="component" value="Unassembled WGS sequence"/>
</dbReference>
<feature type="compositionally biased region" description="Low complexity" evidence="4">
    <location>
        <begin position="426"/>
        <end position="435"/>
    </location>
</feature>
<dbReference type="GO" id="GO:0005739">
    <property type="term" value="C:mitochondrion"/>
    <property type="evidence" value="ECO:0007669"/>
    <property type="project" value="TreeGrafter"/>
</dbReference>
<keyword evidence="7" id="KW-1185">Reference proteome</keyword>
<feature type="region of interest" description="Disordered" evidence="4">
    <location>
        <begin position="366"/>
        <end position="385"/>
    </location>
</feature>
<evidence type="ECO:0000313" key="7">
    <source>
        <dbReference type="Proteomes" id="UP000699462"/>
    </source>
</evidence>
<dbReference type="PANTHER" id="PTHR16295">
    <property type="entry name" value="TRAF-TYPE ZINC FINGER PROTEIN-RELATED"/>
    <property type="match status" value="1"/>
</dbReference>
<evidence type="ECO:0000259" key="5">
    <source>
        <dbReference type="Pfam" id="PF21366"/>
    </source>
</evidence>
<feature type="region of interest" description="Disordered" evidence="4">
    <location>
        <begin position="426"/>
        <end position="451"/>
    </location>
</feature>
<evidence type="ECO:0000256" key="4">
    <source>
        <dbReference type="SAM" id="MobiDB-lite"/>
    </source>
</evidence>
<sequence length="451" mass="50009">MFFRLFDNTKWNLNVAPTGNNGDVFATNFAVHEAYCIRNLTKCTTCNDIVLKKNWDEHLQEEHSLVKCGMCGNSLMKFDLPAHMDTCDYRPVTCHYCQILIPTSSLCEHLEQCGCRTERCDRCKKYVMIRNLETHSCFLEPHPKFDAGFNKGDNIDSDFDLAIRLQCIELENEVPSTSLSKADSRSCATKDVTNSGPFHASVNAEHSVRRTKPDELVPCLFCPGSYEADQIANHQTVCLSTLSPTSLPNKSLDAQQETQHITVELQAKLSNTAKAQLVPRLRLPKSTPSKSVVSDATDKPITLVPIRPPCPTKSRRTTPSNCAPPRASTSKVGRSTATDSSISRTYELPPLRDPTTWKRREMVHTLTSASGSQAPTSISRPFLDSKTTSGNVLPVRRTIRRASQNVCRGVCSGSSLTIKPRLCRQSLDNSSDSSSPLVHRFPGSGYRLGSR</sequence>
<dbReference type="GO" id="GO:0008270">
    <property type="term" value="F:zinc ion binding"/>
    <property type="evidence" value="ECO:0007669"/>
    <property type="project" value="UniProtKB-KW"/>
</dbReference>
<dbReference type="Gene3D" id="3.30.40.10">
    <property type="entry name" value="Zinc/RING finger domain, C3HC4 (zinc finger)"/>
    <property type="match status" value="2"/>
</dbReference>